<evidence type="ECO:0000313" key="2">
    <source>
        <dbReference type="EMBL" id="KAH7307780.1"/>
    </source>
</evidence>
<protein>
    <submittedName>
        <fullName evidence="2">Uncharacterized protein</fullName>
    </submittedName>
</protein>
<dbReference type="AlphaFoldDB" id="A0A8T2S9G1"/>
<feature type="coiled-coil region" evidence="1">
    <location>
        <begin position="82"/>
        <end position="144"/>
    </location>
</feature>
<gene>
    <name evidence="2" type="ORF">KP509_22G077400</name>
</gene>
<proteinExistence type="predicted"/>
<sequence length="233" mass="27036">MQSRAYECRRGCPILNYIQCWCCEKVRHIAKFFPRVFSPLDFVPACTDCGKKRLCEHMCRAKVEEVLAKEVSTSLATFFVDAKDNESLLASVLRQLECLREEGDNERIKIEKLEENQVKMVDILGTWEKQIQALKSKNKELKANKSLREGLASSDNENVVLDLRNVLMIADCHNVAIKEDSPKYDDDLAQRVDRMEREIKKLQEMTGRYDDQAGKMAEEFHSNRKNEKCPIRE</sequence>
<keyword evidence="1" id="KW-0175">Coiled coil</keyword>
<comment type="caution">
    <text evidence="2">The sequence shown here is derived from an EMBL/GenBank/DDBJ whole genome shotgun (WGS) entry which is preliminary data.</text>
</comment>
<dbReference type="Proteomes" id="UP000825935">
    <property type="component" value="Chromosome 22"/>
</dbReference>
<reference evidence="2" key="1">
    <citation type="submission" date="2021-08" db="EMBL/GenBank/DDBJ databases">
        <title>WGS assembly of Ceratopteris richardii.</title>
        <authorList>
            <person name="Marchant D.B."/>
            <person name="Chen G."/>
            <person name="Jenkins J."/>
            <person name="Shu S."/>
            <person name="Leebens-Mack J."/>
            <person name="Grimwood J."/>
            <person name="Schmutz J."/>
            <person name="Soltis P."/>
            <person name="Soltis D."/>
            <person name="Chen Z.-H."/>
        </authorList>
    </citation>
    <scope>NUCLEOTIDE SEQUENCE</scope>
    <source>
        <strain evidence="2">Whitten #5841</strain>
        <tissue evidence="2">Leaf</tissue>
    </source>
</reference>
<evidence type="ECO:0000256" key="1">
    <source>
        <dbReference type="SAM" id="Coils"/>
    </source>
</evidence>
<name>A0A8T2S9G1_CERRI</name>
<organism evidence="2 3">
    <name type="scientific">Ceratopteris richardii</name>
    <name type="common">Triangle waterfern</name>
    <dbReference type="NCBI Taxonomy" id="49495"/>
    <lineage>
        <taxon>Eukaryota</taxon>
        <taxon>Viridiplantae</taxon>
        <taxon>Streptophyta</taxon>
        <taxon>Embryophyta</taxon>
        <taxon>Tracheophyta</taxon>
        <taxon>Polypodiopsida</taxon>
        <taxon>Polypodiidae</taxon>
        <taxon>Polypodiales</taxon>
        <taxon>Pteridineae</taxon>
        <taxon>Pteridaceae</taxon>
        <taxon>Parkerioideae</taxon>
        <taxon>Ceratopteris</taxon>
    </lineage>
</organism>
<accession>A0A8T2S9G1</accession>
<dbReference type="EMBL" id="CM035427">
    <property type="protein sequence ID" value="KAH7307780.1"/>
    <property type="molecule type" value="Genomic_DNA"/>
</dbReference>
<evidence type="ECO:0000313" key="3">
    <source>
        <dbReference type="Proteomes" id="UP000825935"/>
    </source>
</evidence>
<keyword evidence="3" id="KW-1185">Reference proteome</keyword>
<feature type="coiled-coil region" evidence="1">
    <location>
        <begin position="185"/>
        <end position="212"/>
    </location>
</feature>